<keyword evidence="1" id="KW-0472">Membrane</keyword>
<dbReference type="Proteomes" id="UP001597383">
    <property type="component" value="Unassembled WGS sequence"/>
</dbReference>
<proteinExistence type="predicted"/>
<evidence type="ECO:0000313" key="2">
    <source>
        <dbReference type="EMBL" id="MFD2045395.1"/>
    </source>
</evidence>
<sequence>MNLSLQSHLILYPVTIRQDKKNYIIEDTFSGEFYEMPEICIDAISLINSGKLLREVERELTIKYSDEEVDIISFAEQLMEFGLVKEINGEAVLRSKEKQSPKGFTWISPRIGKLFFNKFMNKIYFVLLFLNILIVLFHPELFPNYRDIFIFDSMMINMITYMAVSLCLLLIHEFGHILAVRSHNLPTKLEVGHRLFFVVFETDMSTVWKLKPKQRNVLYFAGMAFEQVMIFIAFSLILFFSGGNSILTGILGIVIIDIFIKTVYQCCFYMKTDMYYILENVTGCYNLMENGKHYLSKWLPFIKKDATTEVFKGEEYIIRLYSLFYVSGMIITCLLCVFYFLPLAYYAYARTFSHLFDSVGNPYFWDAIAFLGQTVLMIGLFLYAWLKNRRDI</sequence>
<keyword evidence="3" id="KW-1185">Reference proteome</keyword>
<feature type="transmembrane region" description="Helical" evidence="1">
    <location>
        <begin position="246"/>
        <end position="264"/>
    </location>
</feature>
<accession>A0ABW4W3I7</accession>
<organism evidence="2 3">
    <name type="scientific">Ornithinibacillus salinisoli</name>
    <dbReference type="NCBI Taxonomy" id="1848459"/>
    <lineage>
        <taxon>Bacteria</taxon>
        <taxon>Bacillati</taxon>
        <taxon>Bacillota</taxon>
        <taxon>Bacilli</taxon>
        <taxon>Bacillales</taxon>
        <taxon>Bacillaceae</taxon>
        <taxon>Ornithinibacillus</taxon>
    </lineage>
</organism>
<evidence type="ECO:0000256" key="1">
    <source>
        <dbReference type="SAM" id="Phobius"/>
    </source>
</evidence>
<feature type="transmembrane region" description="Helical" evidence="1">
    <location>
        <begin position="217"/>
        <end position="240"/>
    </location>
</feature>
<dbReference type="EMBL" id="JBHUHQ010000019">
    <property type="protein sequence ID" value="MFD2045395.1"/>
    <property type="molecule type" value="Genomic_DNA"/>
</dbReference>
<keyword evidence="1" id="KW-1133">Transmembrane helix</keyword>
<dbReference type="RefSeq" id="WP_377558036.1">
    <property type="nucleotide sequence ID" value="NZ_JBHUHQ010000019.1"/>
</dbReference>
<comment type="caution">
    <text evidence="2">The sequence shown here is derived from an EMBL/GenBank/DDBJ whole genome shotgun (WGS) entry which is preliminary data.</text>
</comment>
<feature type="transmembrane region" description="Helical" evidence="1">
    <location>
        <begin position="123"/>
        <end position="142"/>
    </location>
</feature>
<evidence type="ECO:0000313" key="3">
    <source>
        <dbReference type="Proteomes" id="UP001597383"/>
    </source>
</evidence>
<feature type="transmembrane region" description="Helical" evidence="1">
    <location>
        <begin position="367"/>
        <end position="386"/>
    </location>
</feature>
<name>A0ABW4W3I7_9BACI</name>
<keyword evidence="1" id="KW-0812">Transmembrane</keyword>
<reference evidence="3" key="1">
    <citation type="journal article" date="2019" name="Int. J. Syst. Evol. Microbiol.">
        <title>The Global Catalogue of Microorganisms (GCM) 10K type strain sequencing project: providing services to taxonomists for standard genome sequencing and annotation.</title>
        <authorList>
            <consortium name="The Broad Institute Genomics Platform"/>
            <consortium name="The Broad Institute Genome Sequencing Center for Infectious Disease"/>
            <person name="Wu L."/>
            <person name="Ma J."/>
        </authorList>
    </citation>
    <scope>NUCLEOTIDE SEQUENCE [LARGE SCALE GENOMIC DNA]</scope>
    <source>
        <strain evidence="3">R28</strain>
    </source>
</reference>
<protein>
    <submittedName>
        <fullName evidence="2">Peptidase</fullName>
    </submittedName>
</protein>
<feature type="transmembrane region" description="Helical" evidence="1">
    <location>
        <begin position="148"/>
        <end position="171"/>
    </location>
</feature>
<feature type="transmembrane region" description="Helical" evidence="1">
    <location>
        <begin position="323"/>
        <end position="347"/>
    </location>
</feature>
<gene>
    <name evidence="2" type="ORF">ACFSJF_14035</name>
</gene>